<evidence type="ECO:0000313" key="9">
    <source>
        <dbReference type="EMBL" id="AYQ56065.1"/>
    </source>
</evidence>
<evidence type="ECO:0000256" key="2">
    <source>
        <dbReference type="ARBA" id="ARBA00022730"/>
    </source>
</evidence>
<dbReference type="Pfam" id="PF00829">
    <property type="entry name" value="Ribosomal_L21p"/>
    <property type="match status" value="1"/>
</dbReference>
<dbReference type="GO" id="GO:0005840">
    <property type="term" value="C:ribosome"/>
    <property type="evidence" value="ECO:0007669"/>
    <property type="project" value="UniProtKB-KW"/>
</dbReference>
<dbReference type="InterPro" id="IPR028909">
    <property type="entry name" value="bL21-like"/>
</dbReference>
<dbReference type="NCBIfam" id="TIGR00061">
    <property type="entry name" value="L21"/>
    <property type="match status" value="1"/>
</dbReference>
<dbReference type="SUPFAM" id="SSF141091">
    <property type="entry name" value="L21p-like"/>
    <property type="match status" value="1"/>
</dbReference>
<name>A0A3G3IJP7_9GAMM</name>
<dbReference type="GO" id="GO:0006412">
    <property type="term" value="P:translation"/>
    <property type="evidence" value="ECO:0007669"/>
    <property type="project" value="UniProtKB-UniRule"/>
</dbReference>
<dbReference type="GO" id="GO:0005737">
    <property type="term" value="C:cytoplasm"/>
    <property type="evidence" value="ECO:0007669"/>
    <property type="project" value="UniProtKB-ARBA"/>
</dbReference>
<keyword evidence="8" id="KW-0732">Signal</keyword>
<dbReference type="HAMAP" id="MF_01363">
    <property type="entry name" value="Ribosomal_bL21"/>
    <property type="match status" value="1"/>
</dbReference>
<dbReference type="PROSITE" id="PS01169">
    <property type="entry name" value="RIBOSOMAL_L21"/>
    <property type="match status" value="1"/>
</dbReference>
<dbReference type="InterPro" id="IPR018258">
    <property type="entry name" value="Ribosomal_bL21_CS"/>
</dbReference>
<dbReference type="InterPro" id="IPR001787">
    <property type="entry name" value="Ribosomal_bL21"/>
</dbReference>
<evidence type="ECO:0000313" key="10">
    <source>
        <dbReference type="Proteomes" id="UP000278334"/>
    </source>
</evidence>
<feature type="signal peptide" evidence="8">
    <location>
        <begin position="1"/>
        <end position="18"/>
    </location>
</feature>
<gene>
    <name evidence="6" type="primary">rplU</name>
    <name evidence="9" type="ORF">MS2017_0319</name>
</gene>
<reference evidence="9 10" key="1">
    <citation type="submission" date="2017-11" db="EMBL/GenBank/DDBJ databases">
        <title>Genome sequence of the bacterial symbiont EPR9N from a vent mussel Bathymodiolus thermophilus.</title>
        <authorList>
            <person name="Won Y.-J."/>
        </authorList>
    </citation>
    <scope>NUCLEOTIDE SEQUENCE [LARGE SCALE GENOMIC DNA]</scope>
    <source>
        <strain evidence="9 10">EPR9N</strain>
    </source>
</reference>
<comment type="function">
    <text evidence="6 7">This protein binds to 23S rRNA in the presence of protein L20.</text>
</comment>
<dbReference type="GO" id="GO:0019843">
    <property type="term" value="F:rRNA binding"/>
    <property type="evidence" value="ECO:0007669"/>
    <property type="project" value="UniProtKB-UniRule"/>
</dbReference>
<dbReference type="AlphaFoldDB" id="A0A3G3IJP7"/>
<keyword evidence="4 6" id="KW-0689">Ribosomal protein</keyword>
<evidence type="ECO:0000256" key="6">
    <source>
        <dbReference type="HAMAP-Rule" id="MF_01363"/>
    </source>
</evidence>
<keyword evidence="2 6" id="KW-0699">rRNA-binding</keyword>
<evidence type="ECO:0000256" key="3">
    <source>
        <dbReference type="ARBA" id="ARBA00022884"/>
    </source>
</evidence>
<dbReference type="Proteomes" id="UP000278334">
    <property type="component" value="Chromosome"/>
</dbReference>
<accession>A0A3G3IJP7</accession>
<dbReference type="PANTHER" id="PTHR21349:SF0">
    <property type="entry name" value="LARGE RIBOSOMAL SUBUNIT PROTEIN BL21M"/>
    <property type="match status" value="1"/>
</dbReference>
<dbReference type="EMBL" id="CP024634">
    <property type="protein sequence ID" value="AYQ56065.1"/>
    <property type="molecule type" value="Genomic_DNA"/>
</dbReference>
<sequence precursor="true">MYLKKKCKLYLSSAVALAYNCPFLRHIDRFYIMYAVIKTGGQQFRVEQGTTLKVEKLEVEPGKSITFKDVLMVADGDKVEIGSPLVAKASVEAKVISQGKGKKVHILKFRRRKHSMKQQGHRQLFTEIEIIKINS</sequence>
<evidence type="ECO:0000256" key="7">
    <source>
        <dbReference type="RuleBase" id="RU000562"/>
    </source>
</evidence>
<dbReference type="PANTHER" id="PTHR21349">
    <property type="entry name" value="50S RIBOSOMAL PROTEIN L21"/>
    <property type="match status" value="1"/>
</dbReference>
<feature type="chain" id="PRO_5018168232" description="Large ribosomal subunit protein bL21" evidence="8">
    <location>
        <begin position="19"/>
        <end position="135"/>
    </location>
</feature>
<protein>
    <recommendedName>
        <fullName evidence="6">Large ribosomal subunit protein bL21</fullName>
    </recommendedName>
</protein>
<evidence type="ECO:0000256" key="1">
    <source>
        <dbReference type="ARBA" id="ARBA00008563"/>
    </source>
</evidence>
<comment type="subunit">
    <text evidence="6">Part of the 50S ribosomal subunit. Contacts protein L20.</text>
</comment>
<dbReference type="GO" id="GO:1990904">
    <property type="term" value="C:ribonucleoprotein complex"/>
    <property type="evidence" value="ECO:0007669"/>
    <property type="project" value="UniProtKB-KW"/>
</dbReference>
<evidence type="ECO:0000256" key="4">
    <source>
        <dbReference type="ARBA" id="ARBA00022980"/>
    </source>
</evidence>
<organism evidence="9 10">
    <name type="scientific">Bathymodiolus thermophilus thioautotrophic gill symbiont</name>
    <dbReference type="NCBI Taxonomy" id="2360"/>
    <lineage>
        <taxon>Bacteria</taxon>
        <taxon>Pseudomonadati</taxon>
        <taxon>Pseudomonadota</taxon>
        <taxon>Gammaproteobacteria</taxon>
        <taxon>sulfur-oxidizing symbionts</taxon>
    </lineage>
</organism>
<evidence type="ECO:0000256" key="5">
    <source>
        <dbReference type="ARBA" id="ARBA00023274"/>
    </source>
</evidence>
<keyword evidence="3 6" id="KW-0694">RNA-binding</keyword>
<evidence type="ECO:0000256" key="8">
    <source>
        <dbReference type="SAM" id="SignalP"/>
    </source>
</evidence>
<proteinExistence type="inferred from homology"/>
<dbReference type="InterPro" id="IPR036164">
    <property type="entry name" value="bL21-like_sf"/>
</dbReference>
<dbReference type="KEGG" id="bthg:MS2017_0319"/>
<comment type="similarity">
    <text evidence="1 6 7">Belongs to the bacterial ribosomal protein bL21 family.</text>
</comment>
<dbReference type="GO" id="GO:0003735">
    <property type="term" value="F:structural constituent of ribosome"/>
    <property type="evidence" value="ECO:0007669"/>
    <property type="project" value="InterPro"/>
</dbReference>
<keyword evidence="5 6" id="KW-0687">Ribonucleoprotein</keyword>